<proteinExistence type="predicted"/>
<dbReference type="Proteomes" id="UP000694257">
    <property type="component" value="Chromosome"/>
</dbReference>
<gene>
    <name evidence="1" type="ORF">KV110_40985</name>
</gene>
<sequence length="180" mass="18636">MSQPARRGNDWRPAGVVLAVVGALIAGPSVLAALVPIRETAVDRGGEIELTAPGEEPDTVRFSGVDGWQRRPTGDQTTAVLTAPDGSRLAVSVVGGVTDFTEATGWRLKVLGVQGFDAYFDGGEVETGNGFSGPTCRGSDRAGVCAIVGNDKLAVTLVLAGDDATLSELTQVLETLTVRR</sequence>
<evidence type="ECO:0008006" key="3">
    <source>
        <dbReference type="Google" id="ProtNLM"/>
    </source>
</evidence>
<organism evidence="1 2">
    <name type="scientific">Nocardia iowensis</name>
    <dbReference type="NCBI Taxonomy" id="204891"/>
    <lineage>
        <taxon>Bacteria</taxon>
        <taxon>Bacillati</taxon>
        <taxon>Actinomycetota</taxon>
        <taxon>Actinomycetes</taxon>
        <taxon>Mycobacteriales</taxon>
        <taxon>Nocardiaceae</taxon>
        <taxon>Nocardia</taxon>
    </lineage>
</organism>
<accession>A0ABX8RTC6</accession>
<reference evidence="1 2" key="1">
    <citation type="submission" date="2021-07" db="EMBL/GenBank/DDBJ databases">
        <title>Whole Genome Sequence of Nocardia Iowensis.</title>
        <authorList>
            <person name="Lamm A."/>
            <person name="Collins-Fairclough A.M."/>
            <person name="Bunk B."/>
            <person name="Sproer C."/>
        </authorList>
    </citation>
    <scope>NUCLEOTIDE SEQUENCE [LARGE SCALE GENOMIC DNA]</scope>
    <source>
        <strain evidence="1 2">NRRL 5646</strain>
    </source>
</reference>
<evidence type="ECO:0000313" key="1">
    <source>
        <dbReference type="EMBL" id="QXN91595.1"/>
    </source>
</evidence>
<dbReference type="RefSeq" id="WP_218472447.1">
    <property type="nucleotide sequence ID" value="NZ_BAABJN010000014.1"/>
</dbReference>
<name>A0ABX8RTC6_NOCIO</name>
<evidence type="ECO:0000313" key="2">
    <source>
        <dbReference type="Proteomes" id="UP000694257"/>
    </source>
</evidence>
<keyword evidence="2" id="KW-1185">Reference proteome</keyword>
<protein>
    <recommendedName>
        <fullName evidence="3">DUF4245 domain-containing protein</fullName>
    </recommendedName>
</protein>
<dbReference type="EMBL" id="CP078145">
    <property type="protein sequence ID" value="QXN91595.1"/>
    <property type="molecule type" value="Genomic_DNA"/>
</dbReference>